<feature type="coiled-coil region" evidence="1">
    <location>
        <begin position="126"/>
        <end position="160"/>
    </location>
</feature>
<keyword evidence="1" id="KW-0175">Coiled coil</keyword>
<reference evidence="2" key="1">
    <citation type="submission" date="2018-05" db="EMBL/GenBank/DDBJ databases">
        <authorList>
            <person name="Lanie J.A."/>
            <person name="Ng W.-L."/>
            <person name="Kazmierczak K.M."/>
            <person name="Andrzejewski T.M."/>
            <person name="Davidsen T.M."/>
            <person name="Wayne K.J."/>
            <person name="Tettelin H."/>
            <person name="Glass J.I."/>
            <person name="Rusch D."/>
            <person name="Podicherti R."/>
            <person name="Tsui H.-C.T."/>
            <person name="Winkler M.E."/>
        </authorList>
    </citation>
    <scope>NUCLEOTIDE SEQUENCE</scope>
</reference>
<sequence length="166" mass="19366">MKDAITITKTEIQKGKIGHSKWLKHKESRFNSLFPKRLEKVYSTIRSLSKLSNRNNYYYEKSNIFTALSSIVFELRELAASYGLESSDIKIDIYSLSGQQKKPTLKTDDIKNNDAKDIASELLEIIEKKIKTEEKLHSEINTLKRELSFLRDKVENQQWSSTRNFT</sequence>
<accession>A0A382D1S3</accession>
<organism evidence="2">
    <name type="scientific">marine metagenome</name>
    <dbReference type="NCBI Taxonomy" id="408172"/>
    <lineage>
        <taxon>unclassified sequences</taxon>
        <taxon>metagenomes</taxon>
        <taxon>ecological metagenomes</taxon>
    </lineage>
</organism>
<protein>
    <submittedName>
        <fullName evidence="2">Uncharacterized protein</fullName>
    </submittedName>
</protein>
<dbReference type="AlphaFoldDB" id="A0A382D1S3"/>
<gene>
    <name evidence="2" type="ORF">METZ01_LOCUS185242</name>
</gene>
<evidence type="ECO:0000256" key="1">
    <source>
        <dbReference type="SAM" id="Coils"/>
    </source>
</evidence>
<proteinExistence type="predicted"/>
<dbReference type="EMBL" id="UINC01037221">
    <property type="protein sequence ID" value="SVB32388.1"/>
    <property type="molecule type" value="Genomic_DNA"/>
</dbReference>
<evidence type="ECO:0000313" key="2">
    <source>
        <dbReference type="EMBL" id="SVB32388.1"/>
    </source>
</evidence>
<name>A0A382D1S3_9ZZZZ</name>